<protein>
    <recommendedName>
        <fullName evidence="3">Nucleoid DNA-binding protein</fullName>
    </recommendedName>
</protein>
<organism evidence="1 2">
    <name type="scientific">Lacrimispora xylanisolvens</name>
    <dbReference type="NCBI Taxonomy" id="384636"/>
    <lineage>
        <taxon>Bacteria</taxon>
        <taxon>Bacillati</taxon>
        <taxon>Bacillota</taxon>
        <taxon>Clostridia</taxon>
        <taxon>Lachnospirales</taxon>
        <taxon>Lachnospiraceae</taxon>
        <taxon>Lacrimispora</taxon>
    </lineage>
</organism>
<evidence type="ECO:0008006" key="3">
    <source>
        <dbReference type="Google" id="ProtNLM"/>
    </source>
</evidence>
<sequence length="130" mass="15184">MKQNKYDYGLTTQRAVDLIIKRSDNIYDKEVIRSVIKMYLEECHEQLMKGEKVNIEDIGTIEPHIVTPISYGLPRANDSEVTPYIKMRFHTKHRLLEMLKAKLNKNLKKGIKSLKEDVECKEGLHNGVER</sequence>
<comment type="caution">
    <text evidence="1">The sequence shown here is derived from an EMBL/GenBank/DDBJ whole genome shotgun (WGS) entry which is preliminary data.</text>
</comment>
<dbReference type="EMBL" id="PTJA01000021">
    <property type="protein sequence ID" value="PPK75139.1"/>
    <property type="molecule type" value="Genomic_DNA"/>
</dbReference>
<dbReference type="OrthoDB" id="2052116at2"/>
<gene>
    <name evidence="1" type="ORF">BXY41_12145</name>
</gene>
<proteinExistence type="predicted"/>
<accession>A0A2S6HCC9</accession>
<dbReference type="RefSeq" id="WP_104439768.1">
    <property type="nucleotide sequence ID" value="NZ_PTJA01000021.1"/>
</dbReference>
<dbReference type="AlphaFoldDB" id="A0A2S6HCC9"/>
<dbReference type="GO" id="GO:0003677">
    <property type="term" value="F:DNA binding"/>
    <property type="evidence" value="ECO:0007669"/>
    <property type="project" value="InterPro"/>
</dbReference>
<dbReference type="InterPro" id="IPR010992">
    <property type="entry name" value="IHF-like_DNA-bd_dom_sf"/>
</dbReference>
<dbReference type="SUPFAM" id="SSF47729">
    <property type="entry name" value="IHF-like DNA-binding proteins"/>
    <property type="match status" value="1"/>
</dbReference>
<evidence type="ECO:0000313" key="2">
    <source>
        <dbReference type="Proteomes" id="UP000237749"/>
    </source>
</evidence>
<evidence type="ECO:0000313" key="1">
    <source>
        <dbReference type="EMBL" id="PPK75139.1"/>
    </source>
</evidence>
<keyword evidence="2" id="KW-1185">Reference proteome</keyword>
<name>A0A2S6HCC9_9FIRM</name>
<reference evidence="1 2" key="1">
    <citation type="submission" date="2018-02" db="EMBL/GenBank/DDBJ databases">
        <title>Genomic Encyclopedia of Archaeal and Bacterial Type Strains, Phase II (KMG-II): from individual species to whole genera.</title>
        <authorList>
            <person name="Goeker M."/>
        </authorList>
    </citation>
    <scope>NUCLEOTIDE SEQUENCE [LARGE SCALE GENOMIC DNA]</scope>
    <source>
        <strain evidence="1 2">DSM 3808</strain>
    </source>
</reference>
<dbReference type="Proteomes" id="UP000237749">
    <property type="component" value="Unassembled WGS sequence"/>
</dbReference>